<keyword evidence="1" id="KW-1133">Transmembrane helix</keyword>
<name>D9PNE4_9ZZZZ</name>
<proteinExistence type="predicted"/>
<feature type="transmembrane region" description="Helical" evidence="1">
    <location>
        <begin position="51"/>
        <end position="73"/>
    </location>
</feature>
<dbReference type="Gene3D" id="1.20.120.1220">
    <property type="match status" value="1"/>
</dbReference>
<protein>
    <submittedName>
        <fullName evidence="2">Leader peptidase PilD</fullName>
    </submittedName>
</protein>
<reference evidence="2" key="2">
    <citation type="journal article" date="2011" name="Microb. Ecol.">
        <title>Taxonomic and Functional Metagenomic Profiling of the Microbial Community in the Anoxic Sediment of a Sub-saline Shallow Lake (Laguna de Carrizo, Central Spain).</title>
        <authorList>
            <person name="Ferrer M."/>
            <person name="Guazzaroni M.E."/>
            <person name="Richter M."/>
            <person name="Garcia-Salamanca A."/>
            <person name="Yarza P."/>
            <person name="Suarez-Suarez A."/>
            <person name="Solano J."/>
            <person name="Alcaide M."/>
            <person name="van Dillewijn P."/>
            <person name="Molina-Henares M.A."/>
            <person name="Lopez-Cortes N."/>
            <person name="Al-Ramahi Y."/>
            <person name="Guerrero C."/>
            <person name="Acosta A."/>
            <person name="de Eugenio L.I."/>
            <person name="Martinez V."/>
            <person name="Marques S."/>
            <person name="Rojo F."/>
            <person name="Santero E."/>
            <person name="Genilloud O."/>
            <person name="Perez-Perez J."/>
            <person name="Rossello-Mora R."/>
            <person name="Ramos J.L."/>
        </authorList>
    </citation>
    <scope>NUCLEOTIDE SEQUENCE</scope>
</reference>
<dbReference type="GO" id="GO:0006465">
    <property type="term" value="P:signal peptide processing"/>
    <property type="evidence" value="ECO:0007669"/>
    <property type="project" value="TreeGrafter"/>
</dbReference>
<dbReference type="InterPro" id="IPR050882">
    <property type="entry name" value="Prepilin_peptidase/N-MTase"/>
</dbReference>
<dbReference type="GO" id="GO:0004190">
    <property type="term" value="F:aspartic-type endopeptidase activity"/>
    <property type="evidence" value="ECO:0007669"/>
    <property type="project" value="TreeGrafter"/>
</dbReference>
<gene>
    <name evidence="2" type="ORF">LDC_3077</name>
</gene>
<keyword evidence="1" id="KW-0812">Transmembrane</keyword>
<evidence type="ECO:0000256" key="1">
    <source>
        <dbReference type="SAM" id="Phobius"/>
    </source>
</evidence>
<comment type="caution">
    <text evidence="2">The sequence shown here is derived from an EMBL/GenBank/DDBJ whole genome shotgun (WGS) entry which is preliminary data.</text>
</comment>
<organism evidence="2">
    <name type="scientific">sediment metagenome</name>
    <dbReference type="NCBI Taxonomy" id="749907"/>
    <lineage>
        <taxon>unclassified sequences</taxon>
        <taxon>metagenomes</taxon>
        <taxon>ecological metagenomes</taxon>
    </lineage>
</organism>
<dbReference type="GO" id="GO:0005886">
    <property type="term" value="C:plasma membrane"/>
    <property type="evidence" value="ECO:0007669"/>
    <property type="project" value="TreeGrafter"/>
</dbReference>
<evidence type="ECO:0000313" key="2">
    <source>
        <dbReference type="EMBL" id="EFK94922.1"/>
    </source>
</evidence>
<sequence>FKLLAALGAWLGWQQLPLIILLSAGVGAVVGISLIVLYGRDRHLPIPFGPYLAAAGWIALMWGEQIVAAYLQLLQT</sequence>
<dbReference type="EMBL" id="ADZX01000951">
    <property type="protein sequence ID" value="EFK94922.1"/>
    <property type="molecule type" value="Genomic_DNA"/>
</dbReference>
<keyword evidence="1" id="KW-0472">Membrane</keyword>
<reference evidence="2" key="1">
    <citation type="submission" date="2010-07" db="EMBL/GenBank/DDBJ databases">
        <authorList>
            <consortium name="CONSOLIDER consortium CSD2007-00005"/>
            <person name="Guazzaroni M.-E."/>
            <person name="Richter M."/>
            <person name="Garcia-Salamanca A."/>
            <person name="Yarza P."/>
            <person name="Ferrer M."/>
        </authorList>
    </citation>
    <scope>NUCLEOTIDE SEQUENCE</scope>
</reference>
<dbReference type="PANTHER" id="PTHR30487">
    <property type="entry name" value="TYPE 4 PREPILIN-LIKE PROTEINS LEADER PEPTIDE-PROCESSING ENZYME"/>
    <property type="match status" value="1"/>
</dbReference>
<feature type="non-terminal residue" evidence="2">
    <location>
        <position position="1"/>
    </location>
</feature>
<dbReference type="AlphaFoldDB" id="D9PNE4"/>
<dbReference type="PANTHER" id="PTHR30487:SF0">
    <property type="entry name" value="PREPILIN LEADER PEPTIDASE_N-METHYLTRANSFERASE-RELATED"/>
    <property type="match status" value="1"/>
</dbReference>
<accession>D9PNE4</accession>
<feature type="transmembrane region" description="Helical" evidence="1">
    <location>
        <begin position="16"/>
        <end position="39"/>
    </location>
</feature>